<evidence type="ECO:0000313" key="3">
    <source>
        <dbReference type="Proteomes" id="UP000765509"/>
    </source>
</evidence>
<gene>
    <name evidence="2" type="ORF">O181_026551</name>
</gene>
<evidence type="ECO:0000313" key="2">
    <source>
        <dbReference type="EMBL" id="MBW0486836.1"/>
    </source>
</evidence>
<dbReference type="AlphaFoldDB" id="A0A9Q3H0L8"/>
<dbReference type="Proteomes" id="UP000765509">
    <property type="component" value="Unassembled WGS sequence"/>
</dbReference>
<organism evidence="2 3">
    <name type="scientific">Austropuccinia psidii MF-1</name>
    <dbReference type="NCBI Taxonomy" id="1389203"/>
    <lineage>
        <taxon>Eukaryota</taxon>
        <taxon>Fungi</taxon>
        <taxon>Dikarya</taxon>
        <taxon>Basidiomycota</taxon>
        <taxon>Pucciniomycotina</taxon>
        <taxon>Pucciniomycetes</taxon>
        <taxon>Pucciniales</taxon>
        <taxon>Sphaerophragmiaceae</taxon>
        <taxon>Austropuccinia</taxon>
    </lineage>
</organism>
<feature type="compositionally biased region" description="Polar residues" evidence="1">
    <location>
        <begin position="49"/>
        <end position="66"/>
    </location>
</feature>
<protein>
    <submittedName>
        <fullName evidence="2">Uncharacterized protein</fullName>
    </submittedName>
</protein>
<sequence>MNVTKKQKKCTFEATKDSLDEVVDIIDLEVDHNDNEGPQAETAKALKKTIQNETPPSSPQNIQASQENEKLKHDTMG</sequence>
<dbReference type="EMBL" id="AVOT02008834">
    <property type="protein sequence ID" value="MBW0486836.1"/>
    <property type="molecule type" value="Genomic_DNA"/>
</dbReference>
<name>A0A9Q3H0L8_9BASI</name>
<evidence type="ECO:0000256" key="1">
    <source>
        <dbReference type="SAM" id="MobiDB-lite"/>
    </source>
</evidence>
<keyword evidence="3" id="KW-1185">Reference proteome</keyword>
<feature type="region of interest" description="Disordered" evidence="1">
    <location>
        <begin position="49"/>
        <end position="77"/>
    </location>
</feature>
<comment type="caution">
    <text evidence="2">The sequence shown here is derived from an EMBL/GenBank/DDBJ whole genome shotgun (WGS) entry which is preliminary data.</text>
</comment>
<reference evidence="2" key="1">
    <citation type="submission" date="2021-03" db="EMBL/GenBank/DDBJ databases">
        <title>Draft genome sequence of rust myrtle Austropuccinia psidii MF-1, a brazilian biotype.</title>
        <authorList>
            <person name="Quecine M.C."/>
            <person name="Pachon D.M.R."/>
            <person name="Bonatelli M.L."/>
            <person name="Correr F.H."/>
            <person name="Franceschini L.M."/>
            <person name="Leite T.F."/>
            <person name="Margarido G.R.A."/>
            <person name="Almeida C.A."/>
            <person name="Ferrarezi J.A."/>
            <person name="Labate C.A."/>
        </authorList>
    </citation>
    <scope>NUCLEOTIDE SEQUENCE</scope>
    <source>
        <strain evidence="2">MF-1</strain>
    </source>
</reference>
<feature type="compositionally biased region" description="Basic and acidic residues" evidence="1">
    <location>
        <begin position="67"/>
        <end position="77"/>
    </location>
</feature>
<proteinExistence type="predicted"/>
<accession>A0A9Q3H0L8</accession>